<dbReference type="InterPro" id="IPR020846">
    <property type="entry name" value="MFS_dom"/>
</dbReference>
<dbReference type="PROSITE" id="PS50850">
    <property type="entry name" value="MFS"/>
    <property type="match status" value="1"/>
</dbReference>
<evidence type="ECO:0000313" key="8">
    <source>
        <dbReference type="EMBL" id="PKU49789.1"/>
    </source>
</evidence>
<dbReference type="SUPFAM" id="SSF103473">
    <property type="entry name" value="MFS general substrate transporter"/>
    <property type="match status" value="1"/>
</dbReference>
<keyword evidence="3 6" id="KW-0812">Transmembrane</keyword>
<name>A0A2I0UUS2_9BACI</name>
<feature type="transmembrane region" description="Helical" evidence="6">
    <location>
        <begin position="153"/>
        <end position="172"/>
    </location>
</feature>
<feature type="transmembrane region" description="Helical" evidence="6">
    <location>
        <begin position="264"/>
        <end position="282"/>
    </location>
</feature>
<accession>A0A2I0UUS2</accession>
<sequence length="411" mass="44487">MNGGYRVDNDLKRENDVPTINQQSSMSRAITLLFATACGMSVANIYFAQPLLDQLSNEFTIDHSIIGVVITITQIFYGLGLLLLVPLGDLLNQRRLIIGQMLLSITALVIVGTASYSAVLFTGMALVGLLAVVTQTLVAFAATMASPTERGRVVGIVTSGIVIGILLARTFAGLLTDLAGWRSVYLVSATLMFLMVCIFLKVLPKVEREVKALSYFQLIKSVFMLFIQERTLRIRSVLAMLIFADFSILWTPIVLPLSAPPLTLSHSVIGAFGLIGVAGALAAAQAGKFADRGYGQKTTGIALVLLLISWLFINYLEKSLFALVVGIILLDLAVQAIHVTNQTMILPLRAEARSRLTAGYMVFYSIGSAGGSIASTQTYAHFGWEGVCLLGASISTIALIFWVMTRRFTKY</sequence>
<dbReference type="PANTHER" id="PTHR42910:SF1">
    <property type="entry name" value="MAJOR FACILITATOR SUPERFAMILY (MFS) PROFILE DOMAIN-CONTAINING PROTEIN"/>
    <property type="match status" value="1"/>
</dbReference>
<keyword evidence="2" id="KW-0813">Transport</keyword>
<dbReference type="GO" id="GO:0022857">
    <property type="term" value="F:transmembrane transporter activity"/>
    <property type="evidence" value="ECO:0007669"/>
    <property type="project" value="InterPro"/>
</dbReference>
<feature type="transmembrane region" description="Helical" evidence="6">
    <location>
        <begin position="294"/>
        <end position="313"/>
    </location>
</feature>
<comment type="subcellular location">
    <subcellularLocation>
        <location evidence="1">Cell membrane</location>
        <topology evidence="1">Multi-pass membrane protein</topology>
    </subcellularLocation>
</comment>
<dbReference type="EMBL" id="PDFK01000012">
    <property type="protein sequence ID" value="PKU49789.1"/>
    <property type="molecule type" value="Genomic_DNA"/>
</dbReference>
<evidence type="ECO:0000313" key="9">
    <source>
        <dbReference type="Proteomes" id="UP000234956"/>
    </source>
</evidence>
<feature type="transmembrane region" description="Helical" evidence="6">
    <location>
        <begin position="382"/>
        <end position="404"/>
    </location>
</feature>
<feature type="transmembrane region" description="Helical" evidence="6">
    <location>
        <begin position="319"/>
        <end position="337"/>
    </location>
</feature>
<reference evidence="8 9" key="1">
    <citation type="submission" date="2017-10" db="EMBL/GenBank/DDBJ databases">
        <title>Draft genome of Lysinibacillus fusiformis strain Juneja, a laboratory-derived pathogen of Drosophila melanogaster.</title>
        <authorList>
            <person name="Smith B.R."/>
            <person name="Unckless R.L."/>
        </authorList>
    </citation>
    <scope>NUCLEOTIDE SEQUENCE [LARGE SCALE GENOMIC DNA]</scope>
    <source>
        <strain evidence="8 9">Juneja</strain>
    </source>
</reference>
<organism evidence="8 9">
    <name type="scientific">Lysinibacillus fusiformis</name>
    <dbReference type="NCBI Taxonomy" id="28031"/>
    <lineage>
        <taxon>Bacteria</taxon>
        <taxon>Bacillati</taxon>
        <taxon>Bacillota</taxon>
        <taxon>Bacilli</taxon>
        <taxon>Bacillales</taxon>
        <taxon>Bacillaceae</taxon>
        <taxon>Lysinibacillus</taxon>
    </lineage>
</organism>
<gene>
    <name evidence="8" type="ORF">CRI88_21410</name>
</gene>
<feature type="transmembrane region" description="Helical" evidence="6">
    <location>
        <begin position="120"/>
        <end position="141"/>
    </location>
</feature>
<dbReference type="PANTHER" id="PTHR42910">
    <property type="entry name" value="TRANSPORTER SCO4007-RELATED"/>
    <property type="match status" value="1"/>
</dbReference>
<dbReference type="InterPro" id="IPR036259">
    <property type="entry name" value="MFS_trans_sf"/>
</dbReference>
<feature type="transmembrane region" description="Helical" evidence="6">
    <location>
        <begin position="96"/>
        <end position="114"/>
    </location>
</feature>
<dbReference type="Gene3D" id="1.20.1250.20">
    <property type="entry name" value="MFS general substrate transporter like domains"/>
    <property type="match status" value="1"/>
</dbReference>
<feature type="transmembrane region" description="Helical" evidence="6">
    <location>
        <begin position="64"/>
        <end position="84"/>
    </location>
</feature>
<dbReference type="Pfam" id="PF07690">
    <property type="entry name" value="MFS_1"/>
    <property type="match status" value="2"/>
</dbReference>
<evidence type="ECO:0000256" key="1">
    <source>
        <dbReference type="ARBA" id="ARBA00004651"/>
    </source>
</evidence>
<evidence type="ECO:0000256" key="3">
    <source>
        <dbReference type="ARBA" id="ARBA00022692"/>
    </source>
</evidence>
<evidence type="ECO:0000259" key="7">
    <source>
        <dbReference type="PROSITE" id="PS50850"/>
    </source>
</evidence>
<evidence type="ECO:0000256" key="4">
    <source>
        <dbReference type="ARBA" id="ARBA00022989"/>
    </source>
</evidence>
<keyword evidence="5 6" id="KW-0472">Membrane</keyword>
<evidence type="ECO:0000256" key="2">
    <source>
        <dbReference type="ARBA" id="ARBA00022448"/>
    </source>
</evidence>
<comment type="caution">
    <text evidence="8">The sequence shown here is derived from an EMBL/GenBank/DDBJ whole genome shotgun (WGS) entry which is preliminary data.</text>
</comment>
<dbReference type="CDD" id="cd17324">
    <property type="entry name" value="MFS_NepI_like"/>
    <property type="match status" value="1"/>
</dbReference>
<proteinExistence type="predicted"/>
<feature type="transmembrane region" description="Helical" evidence="6">
    <location>
        <begin position="358"/>
        <end position="376"/>
    </location>
</feature>
<dbReference type="Proteomes" id="UP000234956">
    <property type="component" value="Unassembled WGS sequence"/>
</dbReference>
<feature type="transmembrane region" description="Helical" evidence="6">
    <location>
        <begin position="30"/>
        <end position="52"/>
    </location>
</feature>
<evidence type="ECO:0000256" key="6">
    <source>
        <dbReference type="SAM" id="Phobius"/>
    </source>
</evidence>
<protein>
    <submittedName>
        <fullName evidence="8">MFS transporter</fullName>
    </submittedName>
</protein>
<dbReference type="GO" id="GO:0005886">
    <property type="term" value="C:plasma membrane"/>
    <property type="evidence" value="ECO:0007669"/>
    <property type="project" value="UniProtKB-SubCell"/>
</dbReference>
<dbReference type="AlphaFoldDB" id="A0A2I0UUS2"/>
<feature type="transmembrane region" description="Helical" evidence="6">
    <location>
        <begin position="184"/>
        <end position="203"/>
    </location>
</feature>
<dbReference type="InterPro" id="IPR011701">
    <property type="entry name" value="MFS"/>
</dbReference>
<feature type="transmembrane region" description="Helical" evidence="6">
    <location>
        <begin position="237"/>
        <end position="258"/>
    </location>
</feature>
<feature type="domain" description="Major facilitator superfamily (MFS) profile" evidence="7">
    <location>
        <begin position="30"/>
        <end position="410"/>
    </location>
</feature>
<evidence type="ECO:0000256" key="5">
    <source>
        <dbReference type="ARBA" id="ARBA00023136"/>
    </source>
</evidence>
<keyword evidence="4 6" id="KW-1133">Transmembrane helix</keyword>